<organism evidence="2">
    <name type="scientific">Naegleria gruberi</name>
    <name type="common">Amoeba</name>
    <dbReference type="NCBI Taxonomy" id="5762"/>
    <lineage>
        <taxon>Eukaryota</taxon>
        <taxon>Discoba</taxon>
        <taxon>Heterolobosea</taxon>
        <taxon>Tetramitia</taxon>
        <taxon>Eutetramitia</taxon>
        <taxon>Vahlkampfiidae</taxon>
        <taxon>Naegleria</taxon>
    </lineage>
</organism>
<sequence length="272" mass="31846">MPLSSSSWFGMSQCNDSANSDVDEFSTENQHESNLFSDQLSSEIVILIASYLDLRSLYCFARIDSFMIKLLFNMDRNRVMKLGYLKTVIKKQKKQVTQNELIQSDSLIEEYSKEEDCNFTMTQEQVWKNLVCYYFPQFKKDLTVKNWMHIMRRRVAHLKLYAPEHLPLGNSIPREVFSLDSKKTSRNFIEGCEFNYKCPLTIEMTDSTYDCTVCNKIVYYVDNEISFKTHASQGHCIYYKNIENNIEFMGDIYVPPVTGRTTGISNFFNFLN</sequence>
<accession>D2VXJ7</accession>
<dbReference type="GeneID" id="8853891"/>
<dbReference type="EMBL" id="GG738907">
    <property type="protein sequence ID" value="EFC38451.1"/>
    <property type="molecule type" value="Genomic_DNA"/>
</dbReference>
<keyword evidence="2" id="KW-1185">Reference proteome</keyword>
<gene>
    <name evidence="1" type="ORF">NAEGRDRAFT_73773</name>
</gene>
<dbReference type="InParanoid" id="D2VXJ7"/>
<proteinExistence type="predicted"/>
<dbReference type="OrthoDB" id="10388442at2759"/>
<protein>
    <submittedName>
        <fullName evidence="1">Predicted protein</fullName>
    </submittedName>
</protein>
<reference evidence="1 2" key="1">
    <citation type="journal article" date="2010" name="Cell">
        <title>The genome of Naegleria gruberi illuminates early eukaryotic versatility.</title>
        <authorList>
            <person name="Fritz-Laylin L.K."/>
            <person name="Prochnik S.E."/>
            <person name="Ginger M.L."/>
            <person name="Dacks J.B."/>
            <person name="Carpenter M.L."/>
            <person name="Field M.C."/>
            <person name="Kuo A."/>
            <person name="Paredez A."/>
            <person name="Chapman J."/>
            <person name="Pham J."/>
            <person name="Shu S."/>
            <person name="Neupane R."/>
            <person name="Cipriano M."/>
            <person name="Mancuso J."/>
            <person name="Tu H."/>
            <person name="Salamov A."/>
            <person name="Lindquist E."/>
            <person name="Shapiro H."/>
            <person name="Lucas S."/>
            <person name="Grigoriev I.V."/>
            <person name="Cande W.Z."/>
            <person name="Fulton C."/>
            <person name="Rokhsar D.S."/>
            <person name="Dawson S.C."/>
        </authorList>
    </citation>
    <scope>NUCLEOTIDE SEQUENCE [LARGE SCALE GENOMIC DNA]</scope>
    <source>
        <strain evidence="1 2">NEG-M</strain>
    </source>
</reference>
<dbReference type="KEGG" id="ngr:NAEGRDRAFT_73773"/>
<dbReference type="RefSeq" id="XP_002671195.1">
    <property type="nucleotide sequence ID" value="XM_002671149.1"/>
</dbReference>
<dbReference type="AlphaFoldDB" id="D2VXJ7"/>
<name>D2VXJ7_NAEGR</name>
<evidence type="ECO:0000313" key="2">
    <source>
        <dbReference type="Proteomes" id="UP000006671"/>
    </source>
</evidence>
<dbReference type="Proteomes" id="UP000006671">
    <property type="component" value="Unassembled WGS sequence"/>
</dbReference>
<dbReference type="VEuPathDB" id="AmoebaDB:NAEGRDRAFT_73773"/>
<evidence type="ECO:0000313" key="1">
    <source>
        <dbReference type="EMBL" id="EFC38451.1"/>
    </source>
</evidence>
<dbReference type="OMA" id="IEGCEFN"/>